<dbReference type="EMBL" id="AYZM01000006">
    <property type="protein sequence ID" value="KRN26830.1"/>
    <property type="molecule type" value="Genomic_DNA"/>
</dbReference>
<dbReference type="GO" id="GO:0016491">
    <property type="term" value="F:oxidoreductase activity"/>
    <property type="evidence" value="ECO:0007669"/>
    <property type="project" value="UniProtKB-UniRule"/>
</dbReference>
<name>A0A0R2FF42_9LACO</name>
<keyword evidence="2 5" id="KW-0285">Flavoprotein</keyword>
<evidence type="ECO:0000313" key="7">
    <source>
        <dbReference type="EMBL" id="KRN26830.1"/>
    </source>
</evidence>
<gene>
    <name evidence="7" type="ORF">FD14_GL000064</name>
</gene>
<dbReference type="STRING" id="1423804.FD14_GL000064"/>
<evidence type="ECO:0000256" key="4">
    <source>
        <dbReference type="ARBA" id="ARBA00023002"/>
    </source>
</evidence>
<keyword evidence="4 5" id="KW-0560">Oxidoreductase</keyword>
<dbReference type="PANTHER" id="PTHR43425">
    <property type="entry name" value="OXYGEN-INSENSITIVE NADPH NITROREDUCTASE"/>
    <property type="match status" value="1"/>
</dbReference>
<evidence type="ECO:0000259" key="6">
    <source>
        <dbReference type="Pfam" id="PF00881"/>
    </source>
</evidence>
<dbReference type="InterPro" id="IPR029479">
    <property type="entry name" value="Nitroreductase"/>
</dbReference>
<accession>A0A0R2FF42</accession>
<dbReference type="RefSeq" id="WP_057151568.1">
    <property type="nucleotide sequence ID" value="NZ_AYZM01000006.1"/>
</dbReference>
<keyword evidence="3 5" id="KW-0288">FMN</keyword>
<dbReference type="SUPFAM" id="SSF55469">
    <property type="entry name" value="FMN-dependent nitroreductase-like"/>
    <property type="match status" value="1"/>
</dbReference>
<protein>
    <submittedName>
        <fullName evidence="7">Nitro flavin reductase</fullName>
    </submittedName>
</protein>
<sequence>MDSASLQHRTIRRFKPVKIDYRALEDAARATSTSEFLQSFTLIRITKPELRAAISKISGSLALRQDNGELFIFVVDTGRDIRLTEPGSNVHTFTNWNAFLAGAFDATLAVQNVLATAERSGMGGVVLGSILNDPQQMIDLLHLPKYTFPLLGLMVGVPETVPDQKPRLPRQLVVGEDSYPTFQADAMADYDQAISDYYTSRGSNARPETFTSLVRRHLGADQKHRDEIGAILKAQGFEMPQELK</sequence>
<dbReference type="Proteomes" id="UP000051442">
    <property type="component" value="Unassembled WGS sequence"/>
</dbReference>
<evidence type="ECO:0000256" key="3">
    <source>
        <dbReference type="ARBA" id="ARBA00022643"/>
    </source>
</evidence>
<organism evidence="7 8">
    <name type="scientific">Secundilactobacillus similis DSM 23365 = JCM 2765</name>
    <dbReference type="NCBI Taxonomy" id="1423804"/>
    <lineage>
        <taxon>Bacteria</taxon>
        <taxon>Bacillati</taxon>
        <taxon>Bacillota</taxon>
        <taxon>Bacilli</taxon>
        <taxon>Lactobacillales</taxon>
        <taxon>Lactobacillaceae</taxon>
        <taxon>Secundilactobacillus</taxon>
    </lineage>
</organism>
<dbReference type="InterPro" id="IPR016446">
    <property type="entry name" value="Flavin_OxRdtase_Frp"/>
</dbReference>
<evidence type="ECO:0000256" key="5">
    <source>
        <dbReference type="PIRNR" id="PIRNR005426"/>
    </source>
</evidence>
<dbReference type="Pfam" id="PF00881">
    <property type="entry name" value="Nitroreductase"/>
    <property type="match status" value="1"/>
</dbReference>
<feature type="domain" description="Nitroreductase" evidence="6">
    <location>
        <begin position="7"/>
        <end position="156"/>
    </location>
</feature>
<dbReference type="PANTHER" id="PTHR43425:SF2">
    <property type="entry name" value="OXYGEN-INSENSITIVE NADPH NITROREDUCTASE"/>
    <property type="match status" value="1"/>
</dbReference>
<dbReference type="OrthoDB" id="9775805at2"/>
<evidence type="ECO:0000313" key="8">
    <source>
        <dbReference type="Proteomes" id="UP000051442"/>
    </source>
</evidence>
<evidence type="ECO:0000256" key="1">
    <source>
        <dbReference type="ARBA" id="ARBA00008366"/>
    </source>
</evidence>
<proteinExistence type="inferred from homology"/>
<dbReference type="AlphaFoldDB" id="A0A0R2FF42"/>
<comment type="similarity">
    <text evidence="1 5">Belongs to the flavin oxidoreductase frp family.</text>
</comment>
<comment type="caution">
    <text evidence="7">The sequence shown here is derived from an EMBL/GenBank/DDBJ whole genome shotgun (WGS) entry which is preliminary data.</text>
</comment>
<dbReference type="PIRSF" id="PIRSF005426">
    <property type="entry name" value="Frp"/>
    <property type="match status" value="1"/>
</dbReference>
<dbReference type="InterPro" id="IPR000415">
    <property type="entry name" value="Nitroreductase-like"/>
</dbReference>
<keyword evidence="8" id="KW-1185">Reference proteome</keyword>
<dbReference type="PATRIC" id="fig|1423804.4.peg.71"/>
<evidence type="ECO:0000256" key="2">
    <source>
        <dbReference type="ARBA" id="ARBA00022630"/>
    </source>
</evidence>
<reference evidence="7 8" key="1">
    <citation type="journal article" date="2015" name="Genome Announc.">
        <title>Expanding the biotechnology potential of lactobacilli through comparative genomics of 213 strains and associated genera.</title>
        <authorList>
            <person name="Sun Z."/>
            <person name="Harris H.M."/>
            <person name="McCann A."/>
            <person name="Guo C."/>
            <person name="Argimon S."/>
            <person name="Zhang W."/>
            <person name="Yang X."/>
            <person name="Jeffery I.B."/>
            <person name="Cooney J.C."/>
            <person name="Kagawa T.F."/>
            <person name="Liu W."/>
            <person name="Song Y."/>
            <person name="Salvetti E."/>
            <person name="Wrobel A."/>
            <person name="Rasinkangas P."/>
            <person name="Parkhill J."/>
            <person name="Rea M.C."/>
            <person name="O'Sullivan O."/>
            <person name="Ritari J."/>
            <person name="Douillard F.P."/>
            <person name="Paul Ross R."/>
            <person name="Yang R."/>
            <person name="Briner A.E."/>
            <person name="Felis G.E."/>
            <person name="de Vos W.M."/>
            <person name="Barrangou R."/>
            <person name="Klaenhammer T.R."/>
            <person name="Caufield P.W."/>
            <person name="Cui Y."/>
            <person name="Zhang H."/>
            <person name="O'Toole P.W."/>
        </authorList>
    </citation>
    <scope>NUCLEOTIDE SEQUENCE [LARGE SCALE GENOMIC DNA]</scope>
    <source>
        <strain evidence="7 8">DSM 23365</strain>
    </source>
</reference>
<dbReference type="Gene3D" id="3.40.109.10">
    <property type="entry name" value="NADH Oxidase"/>
    <property type="match status" value="1"/>
</dbReference>
<keyword evidence="5" id="KW-0521">NADP</keyword>